<dbReference type="InterPro" id="IPR043128">
    <property type="entry name" value="Rev_trsase/Diguanyl_cyclase"/>
</dbReference>
<protein>
    <submittedName>
        <fullName evidence="6">Diguanylate cyclase (GGDEF)-like protein/PAS domain S-box-containing protein</fullName>
    </submittedName>
</protein>
<dbReference type="InterPro" id="IPR000014">
    <property type="entry name" value="PAS"/>
</dbReference>
<gene>
    <name evidence="6" type="ORF">JOC58_001793</name>
</gene>
<dbReference type="CDD" id="cd00130">
    <property type="entry name" value="PAS"/>
    <property type="match status" value="1"/>
</dbReference>
<feature type="transmembrane region" description="Helical" evidence="1">
    <location>
        <begin position="107"/>
        <end position="124"/>
    </location>
</feature>
<dbReference type="InterPro" id="IPR000700">
    <property type="entry name" value="PAS-assoc_C"/>
</dbReference>
<feature type="domain" description="GGDEF" evidence="5">
    <location>
        <begin position="501"/>
        <end position="634"/>
    </location>
</feature>
<dbReference type="PROSITE" id="PS50113">
    <property type="entry name" value="PAC"/>
    <property type="match status" value="1"/>
</dbReference>
<keyword evidence="1" id="KW-0472">Membrane</keyword>
<dbReference type="PROSITE" id="PS50112">
    <property type="entry name" value="PAS"/>
    <property type="match status" value="1"/>
</dbReference>
<dbReference type="SMART" id="SM00267">
    <property type="entry name" value="GGDEF"/>
    <property type="match status" value="1"/>
</dbReference>
<evidence type="ECO:0000256" key="1">
    <source>
        <dbReference type="SAM" id="Phobius"/>
    </source>
</evidence>
<dbReference type="Proteomes" id="UP001185028">
    <property type="component" value="Unassembled WGS sequence"/>
</dbReference>
<keyword evidence="7" id="KW-1185">Reference proteome</keyword>
<keyword evidence="1" id="KW-1133">Transmembrane helix</keyword>
<dbReference type="InterPro" id="IPR035965">
    <property type="entry name" value="PAS-like_dom_sf"/>
</dbReference>
<feature type="transmembrane region" description="Helical" evidence="1">
    <location>
        <begin position="175"/>
        <end position="194"/>
    </location>
</feature>
<dbReference type="SUPFAM" id="SSF55073">
    <property type="entry name" value="Nucleotide cyclase"/>
    <property type="match status" value="1"/>
</dbReference>
<dbReference type="InterPro" id="IPR000160">
    <property type="entry name" value="GGDEF_dom"/>
</dbReference>
<feature type="domain" description="PAS" evidence="2">
    <location>
        <begin position="346"/>
        <end position="416"/>
    </location>
</feature>
<dbReference type="PROSITE" id="PS50883">
    <property type="entry name" value="EAL"/>
    <property type="match status" value="1"/>
</dbReference>
<organism evidence="6 7">
    <name type="scientific">Paenibacillus hunanensis</name>
    <dbReference type="NCBI Taxonomy" id="539262"/>
    <lineage>
        <taxon>Bacteria</taxon>
        <taxon>Bacillati</taxon>
        <taxon>Bacillota</taxon>
        <taxon>Bacilli</taxon>
        <taxon>Bacillales</taxon>
        <taxon>Paenibacillaceae</taxon>
        <taxon>Paenibacillus</taxon>
    </lineage>
</organism>
<dbReference type="Gene3D" id="3.30.70.270">
    <property type="match status" value="1"/>
</dbReference>
<dbReference type="InterPro" id="IPR035919">
    <property type="entry name" value="EAL_sf"/>
</dbReference>
<dbReference type="Pfam" id="PF13321">
    <property type="entry name" value="DUF4084"/>
    <property type="match status" value="1"/>
</dbReference>
<dbReference type="SUPFAM" id="SSF55785">
    <property type="entry name" value="PYP-like sensor domain (PAS domain)"/>
    <property type="match status" value="1"/>
</dbReference>
<dbReference type="NCBIfam" id="TIGR00229">
    <property type="entry name" value="sensory_box"/>
    <property type="match status" value="1"/>
</dbReference>
<keyword evidence="1" id="KW-0812">Transmembrane</keyword>
<dbReference type="InterPro" id="IPR052155">
    <property type="entry name" value="Biofilm_reg_signaling"/>
</dbReference>
<reference evidence="6 7" key="1">
    <citation type="submission" date="2023-07" db="EMBL/GenBank/DDBJ databases">
        <title>Genomic Encyclopedia of Type Strains, Phase IV (KMG-IV): sequencing the most valuable type-strain genomes for metagenomic binning, comparative biology and taxonomic classification.</title>
        <authorList>
            <person name="Goeker M."/>
        </authorList>
    </citation>
    <scope>NUCLEOTIDE SEQUENCE [LARGE SCALE GENOMIC DNA]</scope>
    <source>
        <strain evidence="6 7">DSM 22170</strain>
    </source>
</reference>
<name>A0ABU1IXB4_9BACL</name>
<dbReference type="PROSITE" id="PS50887">
    <property type="entry name" value="GGDEF"/>
    <property type="match status" value="1"/>
</dbReference>
<evidence type="ECO:0000259" key="4">
    <source>
        <dbReference type="PROSITE" id="PS50883"/>
    </source>
</evidence>
<dbReference type="SMART" id="SM00091">
    <property type="entry name" value="PAS"/>
    <property type="match status" value="1"/>
</dbReference>
<dbReference type="EMBL" id="JAVDQH010000006">
    <property type="protein sequence ID" value="MDR6243900.1"/>
    <property type="molecule type" value="Genomic_DNA"/>
</dbReference>
<evidence type="ECO:0000259" key="3">
    <source>
        <dbReference type="PROSITE" id="PS50113"/>
    </source>
</evidence>
<feature type="transmembrane region" description="Helical" evidence="1">
    <location>
        <begin position="12"/>
        <end position="30"/>
    </location>
</feature>
<dbReference type="SMART" id="SM00052">
    <property type="entry name" value="EAL"/>
    <property type="match status" value="1"/>
</dbReference>
<dbReference type="CDD" id="cd01949">
    <property type="entry name" value="GGDEF"/>
    <property type="match status" value="1"/>
</dbReference>
<feature type="transmembrane region" description="Helical" evidence="1">
    <location>
        <begin position="278"/>
        <end position="299"/>
    </location>
</feature>
<dbReference type="CDD" id="cd01948">
    <property type="entry name" value="EAL"/>
    <property type="match status" value="1"/>
</dbReference>
<evidence type="ECO:0000313" key="7">
    <source>
        <dbReference type="Proteomes" id="UP001185028"/>
    </source>
</evidence>
<feature type="transmembrane region" description="Helical" evidence="1">
    <location>
        <begin position="72"/>
        <end position="95"/>
    </location>
</feature>
<dbReference type="Pfam" id="PF00990">
    <property type="entry name" value="GGDEF"/>
    <property type="match status" value="1"/>
</dbReference>
<feature type="domain" description="PAC" evidence="3">
    <location>
        <begin position="418"/>
        <end position="469"/>
    </location>
</feature>
<dbReference type="Pfam" id="PF08448">
    <property type="entry name" value="PAS_4"/>
    <property type="match status" value="1"/>
</dbReference>
<dbReference type="PANTHER" id="PTHR44757:SF2">
    <property type="entry name" value="BIOFILM ARCHITECTURE MAINTENANCE PROTEIN MBAA"/>
    <property type="match status" value="1"/>
</dbReference>
<dbReference type="Gene3D" id="3.30.450.20">
    <property type="entry name" value="PAS domain"/>
    <property type="match status" value="1"/>
</dbReference>
<dbReference type="Gene3D" id="3.20.20.450">
    <property type="entry name" value="EAL domain"/>
    <property type="match status" value="1"/>
</dbReference>
<dbReference type="InterPro" id="IPR029787">
    <property type="entry name" value="Nucleotide_cyclase"/>
</dbReference>
<evidence type="ECO:0000313" key="6">
    <source>
        <dbReference type="EMBL" id="MDR6243900.1"/>
    </source>
</evidence>
<dbReference type="SUPFAM" id="SSF141868">
    <property type="entry name" value="EAL domain-like"/>
    <property type="match status" value="1"/>
</dbReference>
<feature type="transmembrane region" description="Helical" evidence="1">
    <location>
        <begin position="305"/>
        <end position="327"/>
    </location>
</feature>
<proteinExistence type="predicted"/>
<feature type="transmembrane region" description="Helical" evidence="1">
    <location>
        <begin position="206"/>
        <end position="227"/>
    </location>
</feature>
<dbReference type="InterPro" id="IPR001633">
    <property type="entry name" value="EAL_dom"/>
</dbReference>
<dbReference type="Pfam" id="PF00563">
    <property type="entry name" value="EAL"/>
    <property type="match status" value="1"/>
</dbReference>
<evidence type="ECO:0000259" key="5">
    <source>
        <dbReference type="PROSITE" id="PS50887"/>
    </source>
</evidence>
<dbReference type="NCBIfam" id="TIGR00254">
    <property type="entry name" value="GGDEF"/>
    <property type="match status" value="1"/>
</dbReference>
<dbReference type="InterPro" id="IPR025152">
    <property type="entry name" value="DUF4084"/>
</dbReference>
<feature type="transmembrane region" description="Helical" evidence="1">
    <location>
        <begin position="42"/>
        <end position="60"/>
    </location>
</feature>
<accession>A0ABU1IXB4</accession>
<sequence>MPKKAQFVKPLSFVFIVVFTVVYYTWIWIWKDNDIVRTTGGNTLSVIGTMVACTWLYIAWRTSERRHRPFWILLWLGCISYSIAELIWLCYETVLDIELPFPGYPDLFYVLQVLFYMLAFFYKLKRDKGGLPMIRLVLDIAIVMTVLFTLSWHFLMRSMLALTGITHIAPDTMLSTGYALGDLVLLGGAASLYLSNVRTLSNRVVLYLCLGLLVQVIGDTMFLYMVTLHNYSSGSLADPLFITGLLFVGFAGIAHAAEIENPFARKNNHSSKSDIPKLNIPQLILPYIGIAALFVFMIINAEGRYMLVVGTGLAIVLVMIRQVMIILENHRLARNLYDKKIELESSENRYRSIVDFHPDAIVSIGLDGRIESANPQALRMHGVTEEKLIGKHTMNYFHDAHMDSIMERIELVLQGEPQIYETALRSCQGEIFQVRMTNVPIILQGKVVGMYGIAKDITDNKRHEEQIHYLAYHDALTGLMNRAAFEHALSDTVQIAHSNQELFSILFIDLDRFKNINDTLGHDVGDHLLRSVAQRLQRCVRDNDMVARLGGDEFTLLIRHMKDTREASVVAQRILDAMHQPHYIQGYEIIATPSIGIALYVGEDESPISLMKKADIAMYQVKKNGKGHYRFYNDKDQLYSKKLMLEKELSQALYRNELMLHYQPQIDALHGRVIGVEALIRWEHATLGMIMPGEFIPIAEETGLMLSIGEWVLREACQQAKQWQDEGHMIKIGINLSAQQFEQESFVGTVARILKQTGVDPVYIDLEITESIAMTHISNVIDKLKALKELGVSISIDDFGTGYSSLAYLENFPVDKLKIAREFTSRIGSSQANHMIISSIINLARSLNMNVIAEGVENHEQASMLQQIRCHEMQGYLFSKPISAEDLGKLLIKPSFAVDFKGAAVVEDSDSA</sequence>
<dbReference type="InterPro" id="IPR013656">
    <property type="entry name" value="PAS_4"/>
</dbReference>
<dbReference type="PANTHER" id="PTHR44757">
    <property type="entry name" value="DIGUANYLATE CYCLASE DGCP"/>
    <property type="match status" value="1"/>
</dbReference>
<feature type="domain" description="EAL" evidence="4">
    <location>
        <begin position="642"/>
        <end position="895"/>
    </location>
</feature>
<comment type="caution">
    <text evidence="6">The sequence shown here is derived from an EMBL/GenBank/DDBJ whole genome shotgun (WGS) entry which is preliminary data.</text>
</comment>
<feature type="transmembrane region" description="Helical" evidence="1">
    <location>
        <begin position="136"/>
        <end position="155"/>
    </location>
</feature>
<evidence type="ECO:0000259" key="2">
    <source>
        <dbReference type="PROSITE" id="PS50112"/>
    </source>
</evidence>
<dbReference type="RefSeq" id="WP_188775951.1">
    <property type="nucleotide sequence ID" value="NZ_BMMB01000005.1"/>
</dbReference>